<gene>
    <name evidence="11" type="primary">grb2a</name>
</gene>
<reference evidence="11" key="2">
    <citation type="submission" date="2025-08" db="UniProtKB">
        <authorList>
            <consortium name="Ensembl"/>
        </authorList>
    </citation>
    <scope>IDENTIFICATION</scope>
</reference>
<protein>
    <recommendedName>
        <fullName evidence="6">Osteoclast-stimulating factor 1</fullName>
    </recommendedName>
</protein>
<dbReference type="SMART" id="SM00252">
    <property type="entry name" value="SH2"/>
    <property type="match status" value="1"/>
</dbReference>
<keyword evidence="12" id="KW-1185">Reference proteome</keyword>
<dbReference type="InterPro" id="IPR043539">
    <property type="entry name" value="Grb2-like"/>
</dbReference>
<sequence length="212" mass="24397">MEAVASVDFNATADNELSFKRGSILKILSDHSDKNWFKAEQNGREGMIPKNYVQVKPRGWFHGNMNRVQAEEFLSKQKDGAFIIRDSESTLGDFTLSVNEVQHFKVLRDGAGRYFLWVVKFNSLNQLVEYHRSSSVSRSQTIYLRDMKEMQQTMQVKALFDFEAKEKGELSFKRGEIIQVLDKIDDNWWTGACKGHTGIFPQNYVTPVNDGK</sequence>
<dbReference type="CDD" id="cd11804">
    <property type="entry name" value="SH3_GRB2_like_N"/>
    <property type="match status" value="1"/>
</dbReference>
<reference evidence="11" key="3">
    <citation type="submission" date="2025-09" db="UniProtKB">
        <authorList>
            <consortium name="Ensembl"/>
        </authorList>
    </citation>
    <scope>IDENTIFICATION</scope>
</reference>
<evidence type="ECO:0000256" key="4">
    <source>
        <dbReference type="ARBA" id="ARBA00023288"/>
    </source>
</evidence>
<name>A0A671VEA4_SPAAU</name>
<comment type="function">
    <text evidence="5">Induces bone resorption, acting probably through a signaling cascade which results in the secretion of factor(s) enhancing osteoclast formation and activity.</text>
</comment>
<feature type="domain" description="SH2" evidence="9">
    <location>
        <begin position="60"/>
        <end position="148"/>
    </location>
</feature>
<evidence type="ECO:0000259" key="10">
    <source>
        <dbReference type="PROSITE" id="PS50002"/>
    </source>
</evidence>
<keyword evidence="4" id="KW-0449">Lipoprotein</keyword>
<evidence type="ECO:0000256" key="8">
    <source>
        <dbReference type="PROSITE-ProRule" id="PRU00192"/>
    </source>
</evidence>
<dbReference type="Gene3D" id="2.30.30.40">
    <property type="entry name" value="SH3 Domains"/>
    <property type="match status" value="2"/>
</dbReference>
<dbReference type="Proteomes" id="UP000472265">
    <property type="component" value="Chromosome 1"/>
</dbReference>
<evidence type="ECO:0000256" key="1">
    <source>
        <dbReference type="ARBA" id="ARBA00022443"/>
    </source>
</evidence>
<evidence type="ECO:0000256" key="3">
    <source>
        <dbReference type="ARBA" id="ARBA00023043"/>
    </source>
</evidence>
<evidence type="ECO:0000256" key="2">
    <source>
        <dbReference type="ARBA" id="ARBA00022999"/>
    </source>
</evidence>
<dbReference type="PRINTS" id="PR00499">
    <property type="entry name" value="P67PHOX"/>
</dbReference>
<keyword evidence="2 7" id="KW-0727">SH2 domain</keyword>
<dbReference type="InterPro" id="IPR036860">
    <property type="entry name" value="SH2_dom_sf"/>
</dbReference>
<evidence type="ECO:0000256" key="7">
    <source>
        <dbReference type="PROSITE-ProRule" id="PRU00191"/>
    </source>
</evidence>
<dbReference type="InterPro" id="IPR001452">
    <property type="entry name" value="SH3_domain"/>
</dbReference>
<dbReference type="OMA" id="GACKGHT"/>
<dbReference type="PRINTS" id="PR00452">
    <property type="entry name" value="SH3DOMAIN"/>
</dbReference>
<feature type="domain" description="SH3" evidence="10">
    <location>
        <begin position="1"/>
        <end position="58"/>
    </location>
</feature>
<dbReference type="GeneTree" id="ENSGT00940000155738"/>
<dbReference type="PROSITE" id="PS50002">
    <property type="entry name" value="SH3"/>
    <property type="match status" value="2"/>
</dbReference>
<evidence type="ECO:0000259" key="9">
    <source>
        <dbReference type="PROSITE" id="PS50001"/>
    </source>
</evidence>
<dbReference type="Ensembl" id="ENSSAUT00010024331.1">
    <property type="protein sequence ID" value="ENSSAUP00010023061.1"/>
    <property type="gene ID" value="ENSSAUG00010010128.1"/>
</dbReference>
<dbReference type="InParanoid" id="A0A671VEA4"/>
<organism evidence="11 12">
    <name type="scientific">Sparus aurata</name>
    <name type="common">Gilthead sea bream</name>
    <dbReference type="NCBI Taxonomy" id="8175"/>
    <lineage>
        <taxon>Eukaryota</taxon>
        <taxon>Metazoa</taxon>
        <taxon>Chordata</taxon>
        <taxon>Craniata</taxon>
        <taxon>Vertebrata</taxon>
        <taxon>Euteleostomi</taxon>
        <taxon>Actinopterygii</taxon>
        <taxon>Neopterygii</taxon>
        <taxon>Teleostei</taxon>
        <taxon>Neoteleostei</taxon>
        <taxon>Acanthomorphata</taxon>
        <taxon>Eupercaria</taxon>
        <taxon>Spariformes</taxon>
        <taxon>Sparidae</taxon>
        <taxon>Sparus</taxon>
    </lineage>
</organism>
<keyword evidence="3" id="KW-0040">ANK repeat</keyword>
<dbReference type="InterPro" id="IPR000980">
    <property type="entry name" value="SH2"/>
</dbReference>
<dbReference type="InterPro" id="IPR036028">
    <property type="entry name" value="SH3-like_dom_sf"/>
</dbReference>
<feature type="domain" description="SH3" evidence="10">
    <location>
        <begin position="151"/>
        <end position="210"/>
    </location>
</feature>
<evidence type="ECO:0000313" key="11">
    <source>
        <dbReference type="Ensembl" id="ENSSAUP00010023061.1"/>
    </source>
</evidence>
<dbReference type="Pfam" id="PF00018">
    <property type="entry name" value="SH3_1"/>
    <property type="match status" value="2"/>
</dbReference>
<keyword evidence="1 8" id="KW-0728">SH3 domain</keyword>
<dbReference type="PANTHER" id="PTHR46037">
    <property type="entry name" value="PROTEIN ENHANCER OF SEVENLESS 2B"/>
    <property type="match status" value="1"/>
</dbReference>
<evidence type="ECO:0000256" key="6">
    <source>
        <dbReference type="ARBA" id="ARBA00040640"/>
    </source>
</evidence>
<dbReference type="SUPFAM" id="SSF55550">
    <property type="entry name" value="SH2 domain"/>
    <property type="match status" value="1"/>
</dbReference>
<dbReference type="CDD" id="cd11805">
    <property type="entry name" value="SH3_GRB2_like_C"/>
    <property type="match status" value="1"/>
</dbReference>
<dbReference type="AlphaFoldDB" id="A0A671VEA4"/>
<dbReference type="Gene3D" id="3.30.505.10">
    <property type="entry name" value="SH2 domain"/>
    <property type="match status" value="1"/>
</dbReference>
<dbReference type="SMART" id="SM00326">
    <property type="entry name" value="SH3"/>
    <property type="match status" value="2"/>
</dbReference>
<dbReference type="FunFam" id="2.30.30.40:FF:000072">
    <property type="entry name" value="Unconventional Myosin IB"/>
    <property type="match status" value="1"/>
</dbReference>
<dbReference type="SUPFAM" id="SSF50044">
    <property type="entry name" value="SH3-domain"/>
    <property type="match status" value="2"/>
</dbReference>
<proteinExistence type="predicted"/>
<dbReference type="Pfam" id="PF00017">
    <property type="entry name" value="SH2"/>
    <property type="match status" value="1"/>
</dbReference>
<accession>A0A671VEA4</accession>
<evidence type="ECO:0000313" key="12">
    <source>
        <dbReference type="Proteomes" id="UP000472265"/>
    </source>
</evidence>
<evidence type="ECO:0000256" key="5">
    <source>
        <dbReference type="ARBA" id="ARBA00037432"/>
    </source>
</evidence>
<reference evidence="11" key="1">
    <citation type="submission" date="2021-04" db="EMBL/GenBank/DDBJ databases">
        <authorList>
            <consortium name="Wellcome Sanger Institute Data Sharing"/>
        </authorList>
    </citation>
    <scope>NUCLEOTIDE SEQUENCE [LARGE SCALE GENOMIC DNA]</scope>
</reference>
<dbReference type="PROSITE" id="PS50001">
    <property type="entry name" value="SH2"/>
    <property type="match status" value="1"/>
</dbReference>
<dbReference type="CDD" id="cd09941">
    <property type="entry name" value="SH2_Grb2_like"/>
    <property type="match status" value="1"/>
</dbReference>
<dbReference type="PRINTS" id="PR00401">
    <property type="entry name" value="SH2DOMAIN"/>
</dbReference>